<accession>A0A6G0WBZ2</accession>
<dbReference type="InterPro" id="IPR056866">
    <property type="entry name" value="Znf_WRKY19"/>
</dbReference>
<dbReference type="EMBL" id="VJMJ01000294">
    <property type="protein sequence ID" value="KAF0723840.1"/>
    <property type="molecule type" value="Genomic_DNA"/>
</dbReference>
<evidence type="ECO:0000313" key="2">
    <source>
        <dbReference type="EMBL" id="KAF0723840.1"/>
    </source>
</evidence>
<evidence type="ECO:0000313" key="3">
    <source>
        <dbReference type="Proteomes" id="UP000481153"/>
    </source>
</evidence>
<comment type="caution">
    <text evidence="2">The sequence shown here is derived from an EMBL/GenBank/DDBJ whole genome shotgun (WGS) entry which is preliminary data.</text>
</comment>
<sequence>MAMAKSSIAYILNQPTFRLKRDPRTCKVDFCTKHAKRLGLCWLHGGSQACTIEGCKNKSKSRGLCWSHGGGKRCSAVDCSKTALRFGFCWAHGGGKRCIARGCNRPGYERFSNYCARHGQSPMS</sequence>
<dbReference type="Proteomes" id="UP000481153">
    <property type="component" value="Unassembled WGS sequence"/>
</dbReference>
<reference evidence="2 3" key="1">
    <citation type="submission" date="2019-07" db="EMBL/GenBank/DDBJ databases">
        <title>Genomics analysis of Aphanomyces spp. identifies a new class of oomycete effector associated with host adaptation.</title>
        <authorList>
            <person name="Gaulin E."/>
        </authorList>
    </citation>
    <scope>NUCLEOTIDE SEQUENCE [LARGE SCALE GENOMIC DNA]</scope>
    <source>
        <strain evidence="2 3">ATCC 201684</strain>
    </source>
</reference>
<dbReference type="PANTHER" id="PTHR31827:SF1">
    <property type="entry name" value="EMB|CAB89363.1"/>
    <property type="match status" value="1"/>
</dbReference>
<protein>
    <recommendedName>
        <fullName evidence="1">WRKY19-like zinc finger domain-containing protein</fullName>
    </recommendedName>
</protein>
<dbReference type="Pfam" id="PF24906">
    <property type="entry name" value="Zf_WRKY19"/>
    <property type="match status" value="2"/>
</dbReference>
<name>A0A6G0WBZ2_9STRA</name>
<dbReference type="PANTHER" id="PTHR31827">
    <property type="entry name" value="EMB|CAB89363.1"/>
    <property type="match status" value="1"/>
</dbReference>
<gene>
    <name evidence="2" type="ORF">Ae201684_017335</name>
</gene>
<keyword evidence="3" id="KW-1185">Reference proteome</keyword>
<proteinExistence type="predicted"/>
<organism evidence="2 3">
    <name type="scientific">Aphanomyces euteiches</name>
    <dbReference type="NCBI Taxonomy" id="100861"/>
    <lineage>
        <taxon>Eukaryota</taxon>
        <taxon>Sar</taxon>
        <taxon>Stramenopiles</taxon>
        <taxon>Oomycota</taxon>
        <taxon>Saprolegniomycetes</taxon>
        <taxon>Saprolegniales</taxon>
        <taxon>Verrucalvaceae</taxon>
        <taxon>Aphanomyces</taxon>
    </lineage>
</organism>
<evidence type="ECO:0000259" key="1">
    <source>
        <dbReference type="Pfam" id="PF24906"/>
    </source>
</evidence>
<feature type="domain" description="WRKY19-like zinc finger" evidence="1">
    <location>
        <begin position="71"/>
        <end position="94"/>
    </location>
</feature>
<dbReference type="VEuPathDB" id="FungiDB:AeMF1_012797"/>
<feature type="domain" description="WRKY19-like zinc finger" evidence="1">
    <location>
        <begin position="24"/>
        <end position="46"/>
    </location>
</feature>
<dbReference type="AlphaFoldDB" id="A0A6G0WBZ2"/>